<keyword evidence="4 8" id="KW-0472">Membrane</keyword>
<feature type="transmembrane region" description="Helical" evidence="8">
    <location>
        <begin position="190"/>
        <end position="210"/>
    </location>
</feature>
<comment type="similarity">
    <text evidence="6">Belongs to the methyl-accepting chemotaxis (MCP) protein family.</text>
</comment>
<dbReference type="Proteomes" id="UP001150830">
    <property type="component" value="Unassembled WGS sequence"/>
</dbReference>
<name>A0A9X3IUX8_9GAMM</name>
<evidence type="ECO:0000256" key="2">
    <source>
        <dbReference type="ARBA" id="ARBA00022692"/>
    </source>
</evidence>
<dbReference type="PROSITE" id="PS50885">
    <property type="entry name" value="HAMP"/>
    <property type="match status" value="1"/>
</dbReference>
<protein>
    <submittedName>
        <fullName evidence="11">Methyl-accepting chemotaxis protein</fullName>
    </submittedName>
</protein>
<keyword evidence="3 8" id="KW-1133">Transmembrane helix</keyword>
<evidence type="ECO:0000259" key="10">
    <source>
        <dbReference type="PROSITE" id="PS50885"/>
    </source>
</evidence>
<evidence type="ECO:0000256" key="5">
    <source>
        <dbReference type="ARBA" id="ARBA00023224"/>
    </source>
</evidence>
<dbReference type="GO" id="GO:0004888">
    <property type="term" value="F:transmembrane signaling receptor activity"/>
    <property type="evidence" value="ECO:0007669"/>
    <property type="project" value="InterPro"/>
</dbReference>
<dbReference type="GO" id="GO:0007165">
    <property type="term" value="P:signal transduction"/>
    <property type="evidence" value="ECO:0007669"/>
    <property type="project" value="UniProtKB-KW"/>
</dbReference>
<dbReference type="FunFam" id="1.10.287.950:FF:000001">
    <property type="entry name" value="Methyl-accepting chemotaxis sensory transducer"/>
    <property type="match status" value="1"/>
</dbReference>
<evidence type="ECO:0000313" key="11">
    <source>
        <dbReference type="EMBL" id="MCY0967389.1"/>
    </source>
</evidence>
<organism evidence="11 12">
    <name type="scientific">Parathalassolituus penaei</name>
    <dbReference type="NCBI Taxonomy" id="2997323"/>
    <lineage>
        <taxon>Bacteria</taxon>
        <taxon>Pseudomonadati</taxon>
        <taxon>Pseudomonadota</taxon>
        <taxon>Gammaproteobacteria</taxon>
        <taxon>Oceanospirillales</taxon>
        <taxon>Oceanospirillaceae</taxon>
        <taxon>Parathalassolituus</taxon>
    </lineage>
</organism>
<dbReference type="InterPro" id="IPR003660">
    <property type="entry name" value="HAMP_dom"/>
</dbReference>
<dbReference type="AlphaFoldDB" id="A0A9X3IUX8"/>
<gene>
    <name evidence="11" type="ORF">OUO13_19590</name>
</gene>
<dbReference type="SMART" id="SM00304">
    <property type="entry name" value="HAMP"/>
    <property type="match status" value="1"/>
</dbReference>
<evidence type="ECO:0000313" key="12">
    <source>
        <dbReference type="Proteomes" id="UP001150830"/>
    </source>
</evidence>
<dbReference type="CDD" id="cd06225">
    <property type="entry name" value="HAMP"/>
    <property type="match status" value="1"/>
</dbReference>
<dbReference type="InterPro" id="IPR024478">
    <property type="entry name" value="HlyB_4HB_MCP"/>
</dbReference>
<keyword evidence="5 7" id="KW-0807">Transducer</keyword>
<evidence type="ECO:0000256" key="6">
    <source>
        <dbReference type="ARBA" id="ARBA00029447"/>
    </source>
</evidence>
<dbReference type="Pfam" id="PF12729">
    <property type="entry name" value="4HB_MCP_1"/>
    <property type="match status" value="1"/>
</dbReference>
<evidence type="ECO:0000259" key="9">
    <source>
        <dbReference type="PROSITE" id="PS50111"/>
    </source>
</evidence>
<evidence type="ECO:0000256" key="1">
    <source>
        <dbReference type="ARBA" id="ARBA00004141"/>
    </source>
</evidence>
<dbReference type="SMART" id="SM00283">
    <property type="entry name" value="MA"/>
    <property type="match status" value="1"/>
</dbReference>
<dbReference type="InterPro" id="IPR004089">
    <property type="entry name" value="MCPsignal_dom"/>
</dbReference>
<keyword evidence="2 8" id="KW-0812">Transmembrane</keyword>
<evidence type="ECO:0000256" key="4">
    <source>
        <dbReference type="ARBA" id="ARBA00023136"/>
    </source>
</evidence>
<dbReference type="Pfam" id="PF00672">
    <property type="entry name" value="HAMP"/>
    <property type="match status" value="1"/>
</dbReference>
<evidence type="ECO:0000256" key="3">
    <source>
        <dbReference type="ARBA" id="ARBA00022989"/>
    </source>
</evidence>
<evidence type="ECO:0000256" key="7">
    <source>
        <dbReference type="PROSITE-ProRule" id="PRU00284"/>
    </source>
</evidence>
<dbReference type="GO" id="GO:0006935">
    <property type="term" value="P:chemotaxis"/>
    <property type="evidence" value="ECO:0007669"/>
    <property type="project" value="InterPro"/>
</dbReference>
<comment type="caution">
    <text evidence="11">The sequence shown here is derived from an EMBL/GenBank/DDBJ whole genome shotgun (WGS) entry which is preliminary data.</text>
</comment>
<dbReference type="PRINTS" id="PR00260">
    <property type="entry name" value="CHEMTRNSDUCR"/>
</dbReference>
<dbReference type="CDD" id="cd11386">
    <property type="entry name" value="MCP_signal"/>
    <property type="match status" value="1"/>
</dbReference>
<dbReference type="RefSeq" id="WP_283175587.1">
    <property type="nucleotide sequence ID" value="NZ_JAPNOA010000059.1"/>
</dbReference>
<comment type="subcellular location">
    <subcellularLocation>
        <location evidence="1">Membrane</location>
        <topology evidence="1">Multi-pass membrane protein</topology>
    </subcellularLocation>
</comment>
<dbReference type="Pfam" id="PF00015">
    <property type="entry name" value="MCPsignal"/>
    <property type="match status" value="1"/>
</dbReference>
<dbReference type="EMBL" id="JAPNOA010000059">
    <property type="protein sequence ID" value="MCY0967389.1"/>
    <property type="molecule type" value="Genomic_DNA"/>
</dbReference>
<dbReference type="PANTHER" id="PTHR32089">
    <property type="entry name" value="METHYL-ACCEPTING CHEMOTAXIS PROTEIN MCPB"/>
    <property type="match status" value="1"/>
</dbReference>
<reference evidence="11" key="1">
    <citation type="submission" date="2022-11" db="EMBL/GenBank/DDBJ databases">
        <title>Parathalassolutuus dongxingensis gen. nov., sp. nov., a novel member of family Oceanospirillaceae isolated from a coastal shrimp pond in Guangxi, China.</title>
        <authorList>
            <person name="Chen H."/>
        </authorList>
    </citation>
    <scope>NUCLEOTIDE SEQUENCE</scope>
    <source>
        <strain evidence="11">G-43</strain>
    </source>
</reference>
<dbReference type="Gene3D" id="1.10.287.950">
    <property type="entry name" value="Methyl-accepting chemotaxis protein"/>
    <property type="match status" value="1"/>
</dbReference>
<accession>A0A9X3IUX8</accession>
<feature type="domain" description="HAMP" evidence="10">
    <location>
        <begin position="211"/>
        <end position="264"/>
    </location>
</feature>
<dbReference type="PROSITE" id="PS50111">
    <property type="entry name" value="CHEMOTAXIS_TRANSDUC_2"/>
    <property type="match status" value="1"/>
</dbReference>
<evidence type="ECO:0000256" key="8">
    <source>
        <dbReference type="SAM" id="Phobius"/>
    </source>
</evidence>
<dbReference type="SUPFAM" id="SSF58104">
    <property type="entry name" value="Methyl-accepting chemotaxis protein (MCP) signaling domain"/>
    <property type="match status" value="1"/>
</dbReference>
<dbReference type="GO" id="GO:0016020">
    <property type="term" value="C:membrane"/>
    <property type="evidence" value="ECO:0007669"/>
    <property type="project" value="UniProtKB-SubCell"/>
</dbReference>
<dbReference type="InterPro" id="IPR004090">
    <property type="entry name" value="Chemotax_Me-accpt_rcpt"/>
</dbReference>
<sequence>MLRSISIKVRLLLLVVCPIVVLIGTASTTLSIMLKQHQDMVSLYQDRVVPLQQIKATSDSYGIAIVDLFHKYRGQQISQPELVNSVNQARQKASQTWQAYKETLLTEREKSLIAIADQNFAKASQLIDRYLAAVQNQTFLDIPGPEFIHELYSTFDPLTVALEELIQLQLDVSAEFVASSADNFAQTQTLLLAICLLALSAILISGLLIYRSINQPINSLISDLNHIAERSDLRHRIRVESNDELAQLAKTQNHMLERFHQILQQLRDAVHQSAVASEEMSMIASQVSQTVSRQNDQILSVTSSITEMSGAVREVANSAAETAHQAHAANDQTLTGRQQINANIASISRLSECVERSDDIVNRLHQQSGSISEVLTVIRSIAERTNLLALNAAIESARAGEAGRGFAVVADEVRALAQNTQKATESIGDMINVLQSSSMEAVSILKEARSRAADSVSTTEITGQLLQDIAYAVGKINDMNLQVSAATEQQAAVSDDIQRTVVLFRQALDEVSENARQSAIASGEIASLSNGLQQQVAVFAI</sequence>
<keyword evidence="12" id="KW-1185">Reference proteome</keyword>
<dbReference type="PANTHER" id="PTHR32089:SF119">
    <property type="entry name" value="METHYL-ACCEPTING CHEMOTAXIS PROTEIN CTPL"/>
    <property type="match status" value="1"/>
</dbReference>
<feature type="domain" description="Methyl-accepting transducer" evidence="9">
    <location>
        <begin position="269"/>
        <end position="505"/>
    </location>
</feature>
<proteinExistence type="inferred from homology"/>